<gene>
    <name evidence="1" type="ORF">DC430_02050</name>
</gene>
<dbReference type="EMBL" id="QDFR01000001">
    <property type="protein sequence ID" value="PVE57357.1"/>
    <property type="molecule type" value="Genomic_DNA"/>
</dbReference>
<dbReference type="AlphaFoldDB" id="A0AA92C742"/>
<dbReference type="InterPro" id="IPR010710">
    <property type="entry name" value="DUF1289"/>
</dbReference>
<evidence type="ECO:0000313" key="2">
    <source>
        <dbReference type="Proteomes" id="UP000244335"/>
    </source>
</evidence>
<name>A0AA92C742_RHIRH</name>
<dbReference type="Proteomes" id="UP000244335">
    <property type="component" value="Unassembled WGS sequence"/>
</dbReference>
<dbReference type="Pfam" id="PF06945">
    <property type="entry name" value="DUF1289"/>
    <property type="match status" value="1"/>
</dbReference>
<comment type="caution">
    <text evidence="1">The sequence shown here is derived from an EMBL/GenBank/DDBJ whole genome shotgun (WGS) entry which is preliminary data.</text>
</comment>
<organism evidence="1 2">
    <name type="scientific">Rhizobium rhizogenes</name>
    <name type="common">Agrobacterium rhizogenes</name>
    <dbReference type="NCBI Taxonomy" id="359"/>
    <lineage>
        <taxon>Bacteria</taxon>
        <taxon>Pseudomonadati</taxon>
        <taxon>Pseudomonadota</taxon>
        <taxon>Alphaproteobacteria</taxon>
        <taxon>Hyphomicrobiales</taxon>
        <taxon>Rhizobiaceae</taxon>
        <taxon>Rhizobium/Agrobacterium group</taxon>
        <taxon>Rhizobium</taxon>
    </lineage>
</organism>
<dbReference type="RefSeq" id="WP_062427560.1">
    <property type="nucleotide sequence ID" value="NZ_QDFR01000001.1"/>
</dbReference>
<accession>A0AA92C742</accession>
<proteinExistence type="predicted"/>
<sequence length="59" mass="6516">METPCIHVCQLSPEGLCTGCHRTIAEITGWSGFTVAERHRIMSELPRRRTAKATGMESA</sequence>
<dbReference type="PANTHER" id="PTHR35175">
    <property type="entry name" value="DUF1289 DOMAIN-CONTAINING PROTEIN"/>
    <property type="match status" value="1"/>
</dbReference>
<dbReference type="PANTHER" id="PTHR35175:SF2">
    <property type="entry name" value="DUF1289 DOMAIN-CONTAINING PROTEIN"/>
    <property type="match status" value="1"/>
</dbReference>
<evidence type="ECO:0000313" key="1">
    <source>
        <dbReference type="EMBL" id="PVE57357.1"/>
    </source>
</evidence>
<protein>
    <submittedName>
        <fullName evidence="1">DUF1289 domain-containing protein</fullName>
    </submittedName>
</protein>
<reference evidence="1 2" key="1">
    <citation type="submission" date="2018-04" db="EMBL/GenBank/DDBJ databases">
        <authorList>
            <person name="Hagen T."/>
        </authorList>
    </citation>
    <scope>NUCLEOTIDE SEQUENCE [LARGE SCALE GENOMIC DNA]</scope>
    <source>
        <strain evidence="1 2">TPD7009</strain>
    </source>
</reference>